<reference evidence="3" key="1">
    <citation type="submission" date="2016-10" db="EMBL/GenBank/DDBJ databases">
        <authorList>
            <person name="Varghese N."/>
            <person name="Submissions S."/>
        </authorList>
    </citation>
    <scope>NUCLEOTIDE SEQUENCE [LARGE SCALE GENOMIC DNA]</scope>
    <source>
        <strain evidence="3">CGMCC 1.7736</strain>
    </source>
</reference>
<evidence type="ECO:0000256" key="1">
    <source>
        <dbReference type="SAM" id="MobiDB-lite"/>
    </source>
</evidence>
<accession>A0A1I6HRY4</accession>
<keyword evidence="3" id="KW-1185">Reference proteome</keyword>
<dbReference type="Proteomes" id="UP000198531">
    <property type="component" value="Unassembled WGS sequence"/>
</dbReference>
<protein>
    <recommendedName>
        <fullName evidence="4">PemK-like, MazF-like toxin of type II toxin-antitoxin system</fullName>
    </recommendedName>
</protein>
<gene>
    <name evidence="2" type="ORF">SAMN04487947_2397</name>
</gene>
<dbReference type="SUPFAM" id="SSF50118">
    <property type="entry name" value="Cell growth inhibitor/plasmid maintenance toxic component"/>
    <property type="match status" value="1"/>
</dbReference>
<proteinExistence type="predicted"/>
<sequence length="117" mass="13142">MTDEEKPPTYEPGDVVYGDDPFKGDENARPWLVISNHEGQPFHGDQYISVTLTTKTWHEEFIEIPDTGWVRGGTPDESCIVPWGVQSLGSGDIDYWQGTLNDALVEDAIQSLIDYLK</sequence>
<dbReference type="OrthoDB" id="315488at2157"/>
<evidence type="ECO:0000313" key="3">
    <source>
        <dbReference type="Proteomes" id="UP000198531"/>
    </source>
</evidence>
<organism evidence="2 3">
    <name type="scientific">Halogeometricum rufum</name>
    <dbReference type="NCBI Taxonomy" id="553469"/>
    <lineage>
        <taxon>Archaea</taxon>
        <taxon>Methanobacteriati</taxon>
        <taxon>Methanobacteriota</taxon>
        <taxon>Stenosarchaea group</taxon>
        <taxon>Halobacteria</taxon>
        <taxon>Halobacteriales</taxon>
        <taxon>Haloferacaceae</taxon>
        <taxon>Halogeometricum</taxon>
    </lineage>
</organism>
<feature type="region of interest" description="Disordered" evidence="1">
    <location>
        <begin position="1"/>
        <end position="23"/>
    </location>
</feature>
<dbReference type="RefSeq" id="WP_089807896.1">
    <property type="nucleotide sequence ID" value="NZ_FOYT01000002.1"/>
</dbReference>
<evidence type="ECO:0008006" key="4">
    <source>
        <dbReference type="Google" id="ProtNLM"/>
    </source>
</evidence>
<dbReference type="EMBL" id="FOYT01000002">
    <property type="protein sequence ID" value="SFR57231.1"/>
    <property type="molecule type" value="Genomic_DNA"/>
</dbReference>
<evidence type="ECO:0000313" key="2">
    <source>
        <dbReference type="EMBL" id="SFR57231.1"/>
    </source>
</evidence>
<dbReference type="AlphaFoldDB" id="A0A1I6HRY4"/>
<name>A0A1I6HRY4_9EURY</name>